<dbReference type="Pfam" id="PF01757">
    <property type="entry name" value="Acyl_transf_3"/>
    <property type="match status" value="1"/>
</dbReference>
<sequence length="692" mass="73660">MSVAPPRQAHGSRFRPDIEGMRAVAIGLVLFYHAGLPWIPGGFVGVDVFFVISGFLITGLLLREIAKTGRISLPTFYARRAKRLLPATALVLVATAALTYIVLPVTDRRVFGWDIVSAAAYVANWRFADRSVDYLAEGIGASPVQHFWSLAVEEQFYLVWPILIVAVLLVSRRVGRSPRILLGPALLLVAVPSFLWSVTETGHNPEAAFFATPTRLWELAVGAGVALALPHIRRLPVRHATILAATGLSAVALSALLFDADTAWPGHLALVPVLGTAAVLAGGEVARDAGAGRLLSAQPMVWVGGLSYSLYLWHWPLLIAATAYWNDDLGVGRGVAIVALSVVPAWLSLVLVENPVRFAQRLKSTSLSLSVGANFTAVGVAAGLVLVLVVPSTATDPVSSPPPGAEVVRDDPAAASSLWEVTSAQRIVPSPETATLDVPVSYAEGCQQDQATSNVVLCEYGDGASEHVIALVGDSKALQWQPVLDQLATAHGWRLVTMTKSSCGLYDGATGDEAGIYSSCVDWNSRAVEEITALRPDVVLTSQYSSAALTDPEDSESEATDEGMVAALESRWAKLADSGIPVIALTNNPSPTGEVYECVAENLENLSACSFPGTQTLTAEVQREAARLVPGTRVLDMNDVICPDGMCPAVMGEVLVYRQASHLTKTFVESTKNILEPRLIEALETAAPEVDW</sequence>
<keyword evidence="1" id="KW-0812">Transmembrane</keyword>
<dbReference type="InterPro" id="IPR043968">
    <property type="entry name" value="SGNH"/>
</dbReference>
<organism evidence="4 5">
    <name type="scientific">Sanguibacter gelidistatuariae</name>
    <dbReference type="NCBI Taxonomy" id="1814289"/>
    <lineage>
        <taxon>Bacteria</taxon>
        <taxon>Bacillati</taxon>
        <taxon>Actinomycetota</taxon>
        <taxon>Actinomycetes</taxon>
        <taxon>Micrococcales</taxon>
        <taxon>Sanguibacteraceae</taxon>
        <taxon>Sanguibacter</taxon>
    </lineage>
</organism>
<dbReference type="PANTHER" id="PTHR23028">
    <property type="entry name" value="ACETYLTRANSFERASE"/>
    <property type="match status" value="1"/>
</dbReference>
<feature type="transmembrane region" description="Helical" evidence="1">
    <location>
        <begin position="210"/>
        <end position="229"/>
    </location>
</feature>
<dbReference type="STRING" id="1814289.SAMN05216410_2602"/>
<feature type="transmembrane region" description="Helical" evidence="1">
    <location>
        <begin position="21"/>
        <end position="39"/>
    </location>
</feature>
<evidence type="ECO:0000259" key="2">
    <source>
        <dbReference type="Pfam" id="PF01757"/>
    </source>
</evidence>
<dbReference type="InterPro" id="IPR002656">
    <property type="entry name" value="Acyl_transf_3_dom"/>
</dbReference>
<dbReference type="Pfam" id="PF19040">
    <property type="entry name" value="SGNH"/>
    <property type="match status" value="1"/>
</dbReference>
<keyword evidence="4" id="KW-0808">Transferase</keyword>
<keyword evidence="5" id="KW-1185">Reference proteome</keyword>
<feature type="transmembrane region" description="Helical" evidence="1">
    <location>
        <begin position="241"/>
        <end position="258"/>
    </location>
</feature>
<evidence type="ECO:0000313" key="4">
    <source>
        <dbReference type="EMBL" id="SDC94145.1"/>
    </source>
</evidence>
<keyword evidence="4" id="KW-0012">Acyltransferase</keyword>
<name>A0A1G6QR09_9MICO</name>
<protein>
    <submittedName>
        <fullName evidence="4">Peptidoglycan/LPS O-acetylase OafA/YrhL, contains acyltransferase and SGNH-hydrolase domains</fullName>
    </submittedName>
</protein>
<proteinExistence type="predicted"/>
<feature type="transmembrane region" description="Helical" evidence="1">
    <location>
        <begin position="264"/>
        <end position="281"/>
    </location>
</feature>
<dbReference type="EMBL" id="FMYH01000004">
    <property type="protein sequence ID" value="SDC94145.1"/>
    <property type="molecule type" value="Genomic_DNA"/>
</dbReference>
<dbReference type="Proteomes" id="UP000199039">
    <property type="component" value="Unassembled WGS sequence"/>
</dbReference>
<dbReference type="InterPro" id="IPR050879">
    <property type="entry name" value="Acyltransferase_3"/>
</dbReference>
<feature type="domain" description="SGNH" evidence="3">
    <location>
        <begin position="446"/>
        <end position="672"/>
    </location>
</feature>
<keyword evidence="4" id="KW-0378">Hydrolase</keyword>
<dbReference type="AlphaFoldDB" id="A0A1G6QR09"/>
<feature type="domain" description="Acyltransferase 3" evidence="2">
    <location>
        <begin position="17"/>
        <end position="347"/>
    </location>
</feature>
<feature type="transmembrane region" description="Helical" evidence="1">
    <location>
        <begin position="301"/>
        <end position="325"/>
    </location>
</feature>
<feature type="transmembrane region" description="Helical" evidence="1">
    <location>
        <begin position="364"/>
        <end position="390"/>
    </location>
</feature>
<feature type="transmembrane region" description="Helical" evidence="1">
    <location>
        <begin position="155"/>
        <end position="171"/>
    </location>
</feature>
<dbReference type="GO" id="GO:0016787">
    <property type="term" value="F:hydrolase activity"/>
    <property type="evidence" value="ECO:0007669"/>
    <property type="project" value="UniProtKB-KW"/>
</dbReference>
<keyword evidence="1" id="KW-1133">Transmembrane helix</keyword>
<accession>A0A1G6QR09</accession>
<evidence type="ECO:0000259" key="3">
    <source>
        <dbReference type="Pfam" id="PF19040"/>
    </source>
</evidence>
<evidence type="ECO:0000313" key="5">
    <source>
        <dbReference type="Proteomes" id="UP000199039"/>
    </source>
</evidence>
<evidence type="ECO:0000256" key="1">
    <source>
        <dbReference type="SAM" id="Phobius"/>
    </source>
</evidence>
<reference evidence="4 5" key="1">
    <citation type="submission" date="2016-09" db="EMBL/GenBank/DDBJ databases">
        <authorList>
            <person name="Capua I."/>
            <person name="De Benedictis P."/>
            <person name="Joannis T."/>
            <person name="Lombin L.H."/>
            <person name="Cattoli G."/>
        </authorList>
    </citation>
    <scope>NUCLEOTIDE SEQUENCE [LARGE SCALE GENOMIC DNA]</scope>
    <source>
        <strain evidence="4 5">ISLP-3</strain>
    </source>
</reference>
<gene>
    <name evidence="4" type="ORF">SAMN05216410_2602</name>
</gene>
<keyword evidence="1" id="KW-0472">Membrane</keyword>
<feature type="transmembrane region" description="Helical" evidence="1">
    <location>
        <begin position="180"/>
        <end position="198"/>
    </location>
</feature>
<dbReference type="GO" id="GO:0016747">
    <property type="term" value="F:acyltransferase activity, transferring groups other than amino-acyl groups"/>
    <property type="evidence" value="ECO:0007669"/>
    <property type="project" value="InterPro"/>
</dbReference>
<dbReference type="GO" id="GO:0009103">
    <property type="term" value="P:lipopolysaccharide biosynthetic process"/>
    <property type="evidence" value="ECO:0007669"/>
    <property type="project" value="TreeGrafter"/>
</dbReference>
<feature type="transmembrane region" description="Helical" evidence="1">
    <location>
        <begin position="331"/>
        <end position="352"/>
    </location>
</feature>
<feature type="transmembrane region" description="Helical" evidence="1">
    <location>
        <begin position="84"/>
        <end position="103"/>
    </location>
</feature>
<dbReference type="PANTHER" id="PTHR23028:SF53">
    <property type="entry name" value="ACYL_TRANSF_3 DOMAIN-CONTAINING PROTEIN"/>
    <property type="match status" value="1"/>
</dbReference>
<dbReference type="GO" id="GO:0016020">
    <property type="term" value="C:membrane"/>
    <property type="evidence" value="ECO:0007669"/>
    <property type="project" value="TreeGrafter"/>
</dbReference>
<feature type="transmembrane region" description="Helical" evidence="1">
    <location>
        <begin position="45"/>
        <end position="63"/>
    </location>
</feature>